<reference evidence="2 3" key="1">
    <citation type="submission" date="2020-07" db="EMBL/GenBank/DDBJ databases">
        <title>Bacterium isolated from marine sediment.</title>
        <authorList>
            <person name="Shang D."/>
        </authorList>
    </citation>
    <scope>NUCLEOTIDE SEQUENCE [LARGE SCALE GENOMIC DNA]</scope>
    <source>
        <strain evidence="2 3">F6074</strain>
    </source>
</reference>
<keyword evidence="3" id="KW-1185">Reference proteome</keyword>
<dbReference type="AlphaFoldDB" id="A0A7W2M4Q4"/>
<dbReference type="Proteomes" id="UP000541857">
    <property type="component" value="Unassembled WGS sequence"/>
</dbReference>
<dbReference type="CDD" id="cd00761">
    <property type="entry name" value="Glyco_tranf_GTA_type"/>
    <property type="match status" value="1"/>
</dbReference>
<feature type="domain" description="Glycosyltransferase 2-like" evidence="1">
    <location>
        <begin position="8"/>
        <end position="149"/>
    </location>
</feature>
<evidence type="ECO:0000259" key="1">
    <source>
        <dbReference type="Pfam" id="PF00535"/>
    </source>
</evidence>
<organism evidence="2 3">
    <name type="scientific">Gelidibacter maritimus</name>
    <dbReference type="NCBI Taxonomy" id="2761487"/>
    <lineage>
        <taxon>Bacteria</taxon>
        <taxon>Pseudomonadati</taxon>
        <taxon>Bacteroidota</taxon>
        <taxon>Flavobacteriia</taxon>
        <taxon>Flavobacteriales</taxon>
        <taxon>Flavobacteriaceae</taxon>
        <taxon>Gelidibacter</taxon>
    </lineage>
</organism>
<name>A0A7W2M4Q4_9FLAO</name>
<dbReference type="Pfam" id="PF00535">
    <property type="entry name" value="Glycos_transf_2"/>
    <property type="match status" value="1"/>
</dbReference>
<dbReference type="RefSeq" id="WP_182204662.1">
    <property type="nucleotide sequence ID" value="NZ_JACGLT010000005.1"/>
</dbReference>
<dbReference type="SUPFAM" id="SSF53448">
    <property type="entry name" value="Nucleotide-diphospho-sugar transferases"/>
    <property type="match status" value="1"/>
</dbReference>
<gene>
    <name evidence="2" type="ORF">H3Z82_08165</name>
</gene>
<dbReference type="InterPro" id="IPR001173">
    <property type="entry name" value="Glyco_trans_2-like"/>
</dbReference>
<dbReference type="EMBL" id="JACGLT010000005">
    <property type="protein sequence ID" value="MBA6152694.1"/>
    <property type="molecule type" value="Genomic_DNA"/>
</dbReference>
<proteinExistence type="predicted"/>
<evidence type="ECO:0000313" key="3">
    <source>
        <dbReference type="Proteomes" id="UP000541857"/>
    </source>
</evidence>
<accession>A0A7W2M4Q4</accession>
<comment type="caution">
    <text evidence="2">The sequence shown here is derived from an EMBL/GenBank/DDBJ whole genome shotgun (WGS) entry which is preliminary data.</text>
</comment>
<dbReference type="Gene3D" id="3.90.550.10">
    <property type="entry name" value="Spore Coat Polysaccharide Biosynthesis Protein SpsA, Chain A"/>
    <property type="match status" value="1"/>
</dbReference>
<keyword evidence="2" id="KW-0808">Transferase</keyword>
<dbReference type="PANTHER" id="PTHR22916">
    <property type="entry name" value="GLYCOSYLTRANSFERASE"/>
    <property type="match status" value="1"/>
</dbReference>
<dbReference type="GO" id="GO:0016758">
    <property type="term" value="F:hexosyltransferase activity"/>
    <property type="evidence" value="ECO:0007669"/>
    <property type="project" value="UniProtKB-ARBA"/>
</dbReference>
<dbReference type="PANTHER" id="PTHR22916:SF3">
    <property type="entry name" value="UDP-GLCNAC:BETAGAL BETA-1,3-N-ACETYLGLUCOSAMINYLTRANSFERASE-LIKE PROTEIN 1"/>
    <property type="match status" value="1"/>
</dbReference>
<evidence type="ECO:0000313" key="2">
    <source>
        <dbReference type="EMBL" id="MBA6152694.1"/>
    </source>
</evidence>
<protein>
    <submittedName>
        <fullName evidence="2">Glycosyltransferase family 2 protein</fullName>
    </submittedName>
</protein>
<sequence>MPTQSLVSIIIPGYNRAHLIGETLESIIAQTYTNWECLVVDDGSTDETVQVIANYINKDSRLKLFKRPDTKPKGANACRNIGLQEAQGEYIVFFDSDDLMTENHLEVKVHAMQKYNCDYVITRTEYFNHTSEKLRNYYNFEDFKISKYNYIAQNINWLTLDICIKRDLATRIRFNEALESGQEYNYFSILVHHSTHAYFIDKVVSLRRYHTDSIRGRIDNEQKLLSGAFKSKWLTYLDLKEITEKEIRVLLLEKCLFYMAKGRNMGYAPKKIDFIKALFSELHVKAIYFFPMWLSFKVSEDKGYFFYKKLIGHSV</sequence>
<dbReference type="InterPro" id="IPR029044">
    <property type="entry name" value="Nucleotide-diphossugar_trans"/>
</dbReference>